<feature type="region of interest" description="Disordered" evidence="8">
    <location>
        <begin position="400"/>
        <end position="576"/>
    </location>
</feature>
<dbReference type="OrthoDB" id="534630at2759"/>
<dbReference type="PANTHER" id="PTHR24124:SF14">
    <property type="entry name" value="CHROMOSOME UNDETERMINED SCAFFOLD_25, WHOLE GENOME SHOTGUN SEQUENCE"/>
    <property type="match status" value="1"/>
</dbReference>
<evidence type="ECO:0000256" key="1">
    <source>
        <dbReference type="ARBA" id="ARBA00022723"/>
    </source>
</evidence>
<comment type="caution">
    <text evidence="10">The sequence shown here is derived from an EMBL/GenBank/DDBJ whole genome shotgun (WGS) entry which is preliminary data.</text>
</comment>
<evidence type="ECO:0000256" key="4">
    <source>
        <dbReference type="ARBA" id="ARBA00022833"/>
    </source>
</evidence>
<sequence length="832" mass="84591">MGAGHSLCASLAVDGTAGGDGIRSQLEARSALVSSPKPLSVLGMQDSALHIACEKKNVQAARAIVEFVATADPPALSAALSPYCNRHNLLVPATNAEGVRLLLNMQNTKGQTALMYASYANCPELVRYLVQQGADPWVADRCGCRNALHYATIAGATECLKALLGDTPPQLTVRHGINYVDSRSLSGLTGLHYAIFYGHDPTVLALLAAEPPPAINAYTTGESYDVWVTCETLSTPLHVAALKDNRTAARALLLHYARRRRTGTVLDPRMRSNSAGELPYQVARTRPMATMLHPGMPLREAVCIGLAGADAAAATAAVVEAEEAAAQGKGLQTLAALAAAALRQKLLAEVEAVEKEVVTAAEMAAREAAPSRRGTLLCGTPRRRSMAGACGPGMLGRLTSGRLLRPAPSGAAPLPTSPWHAPTLDRRDSGAAPPHPADAPGLSVYGEDLDGGSPVRGLSPAPSLKRGVVNRSRPGSAAHGFVARADGGARPGRTKSGKLTAGPGAGPSQPGAGPSQAHGGGARRKVSLSGALSGALPSGPGTRTSHGGMGLAGESPPQSRNITAERAFPNGDSPDSTLYIPSGGFALPPTALGAPAMEASPFVAPSQAAAAAKTLSGPPTMLGGPKTLSGPPVVLGATPSPLLIRPSPAMPLGTLSPGLPAGGSINGSDLPLPGPGHGLPLGASISIPTGTERDAVDTGSPRRDGAGRALLPPTALGLPSAGASGTLPLTLASPQPMLSAFANLAGVPVEGEREGEVEELEELAGNSDAEDGWCAVCFARREEVAPAGCRHGLCSSCAAQLCRAVANKPLLCPFCRQPVSGFVRALGRVMSR</sequence>
<dbReference type="PROSITE" id="PS50297">
    <property type="entry name" value="ANK_REP_REGION"/>
    <property type="match status" value="1"/>
</dbReference>
<accession>A0A836C1X7</accession>
<keyword evidence="5 6" id="KW-0040">ANK repeat</keyword>
<evidence type="ECO:0000256" key="7">
    <source>
        <dbReference type="PROSITE-ProRule" id="PRU00175"/>
    </source>
</evidence>
<feature type="region of interest" description="Disordered" evidence="8">
    <location>
        <begin position="689"/>
        <end position="714"/>
    </location>
</feature>
<feature type="domain" description="RING-type" evidence="9">
    <location>
        <begin position="774"/>
        <end position="816"/>
    </location>
</feature>
<dbReference type="InterPro" id="IPR017907">
    <property type="entry name" value="Znf_RING_CS"/>
</dbReference>
<dbReference type="Gene3D" id="1.25.40.20">
    <property type="entry name" value="Ankyrin repeat-containing domain"/>
    <property type="match status" value="2"/>
</dbReference>
<evidence type="ECO:0000256" key="3">
    <source>
        <dbReference type="ARBA" id="ARBA00022771"/>
    </source>
</evidence>
<protein>
    <recommendedName>
        <fullName evidence="9">RING-type domain-containing protein</fullName>
    </recommendedName>
</protein>
<feature type="compositionally biased region" description="Low complexity" evidence="8">
    <location>
        <begin position="506"/>
        <end position="517"/>
    </location>
</feature>
<dbReference type="PROSITE" id="PS00518">
    <property type="entry name" value="ZF_RING_1"/>
    <property type="match status" value="1"/>
</dbReference>
<evidence type="ECO:0000256" key="6">
    <source>
        <dbReference type="PROSITE-ProRule" id="PRU00023"/>
    </source>
</evidence>
<dbReference type="AlphaFoldDB" id="A0A836C1X7"/>
<organism evidence="10 11">
    <name type="scientific">Edaphochlamys debaryana</name>
    <dbReference type="NCBI Taxonomy" id="47281"/>
    <lineage>
        <taxon>Eukaryota</taxon>
        <taxon>Viridiplantae</taxon>
        <taxon>Chlorophyta</taxon>
        <taxon>core chlorophytes</taxon>
        <taxon>Chlorophyceae</taxon>
        <taxon>CS clade</taxon>
        <taxon>Chlamydomonadales</taxon>
        <taxon>Chlamydomonadales incertae sedis</taxon>
        <taxon>Edaphochlamys</taxon>
    </lineage>
</organism>
<dbReference type="SUPFAM" id="SSF57850">
    <property type="entry name" value="RING/U-box"/>
    <property type="match status" value="1"/>
</dbReference>
<proteinExistence type="predicted"/>
<feature type="repeat" description="ANK" evidence="6">
    <location>
        <begin position="109"/>
        <end position="141"/>
    </location>
</feature>
<dbReference type="PROSITE" id="PS50088">
    <property type="entry name" value="ANK_REPEAT"/>
    <property type="match status" value="1"/>
</dbReference>
<dbReference type="PANTHER" id="PTHR24124">
    <property type="entry name" value="ANKYRIN REPEAT FAMILY A"/>
    <property type="match status" value="1"/>
</dbReference>
<dbReference type="Gene3D" id="3.30.40.10">
    <property type="entry name" value="Zinc/RING finger domain, C3HC4 (zinc finger)"/>
    <property type="match status" value="1"/>
</dbReference>
<keyword evidence="3 7" id="KW-0863">Zinc-finger</keyword>
<keyword evidence="4" id="KW-0862">Zinc</keyword>
<keyword evidence="11" id="KW-1185">Reference proteome</keyword>
<dbReference type="SMART" id="SM00248">
    <property type="entry name" value="ANK"/>
    <property type="match status" value="5"/>
</dbReference>
<dbReference type="PROSITE" id="PS50089">
    <property type="entry name" value="ZF_RING_2"/>
    <property type="match status" value="1"/>
</dbReference>
<keyword evidence="2" id="KW-0677">Repeat</keyword>
<reference evidence="10" key="1">
    <citation type="journal article" date="2020" name="bioRxiv">
        <title>Comparative genomics of Chlamydomonas.</title>
        <authorList>
            <person name="Craig R.J."/>
            <person name="Hasan A.R."/>
            <person name="Ness R.W."/>
            <person name="Keightley P.D."/>
        </authorList>
    </citation>
    <scope>NUCLEOTIDE SEQUENCE</scope>
    <source>
        <strain evidence="10">CCAP 11/70</strain>
    </source>
</reference>
<keyword evidence="1" id="KW-0479">Metal-binding</keyword>
<dbReference type="Proteomes" id="UP000612055">
    <property type="component" value="Unassembled WGS sequence"/>
</dbReference>
<dbReference type="GO" id="GO:0010468">
    <property type="term" value="P:regulation of gene expression"/>
    <property type="evidence" value="ECO:0007669"/>
    <property type="project" value="TreeGrafter"/>
</dbReference>
<dbReference type="GO" id="GO:0008270">
    <property type="term" value="F:zinc ion binding"/>
    <property type="evidence" value="ECO:0007669"/>
    <property type="project" value="UniProtKB-KW"/>
</dbReference>
<dbReference type="InterPro" id="IPR001841">
    <property type="entry name" value="Znf_RING"/>
</dbReference>
<name>A0A836C1X7_9CHLO</name>
<evidence type="ECO:0000256" key="5">
    <source>
        <dbReference type="ARBA" id="ARBA00023043"/>
    </source>
</evidence>
<dbReference type="InterPro" id="IPR002110">
    <property type="entry name" value="Ankyrin_rpt"/>
</dbReference>
<dbReference type="EMBL" id="JAEHOE010000019">
    <property type="protein sequence ID" value="KAG2496287.1"/>
    <property type="molecule type" value="Genomic_DNA"/>
</dbReference>
<dbReference type="Pfam" id="PF12796">
    <property type="entry name" value="Ank_2"/>
    <property type="match status" value="1"/>
</dbReference>
<dbReference type="InterPro" id="IPR013083">
    <property type="entry name" value="Znf_RING/FYVE/PHD"/>
</dbReference>
<feature type="compositionally biased region" description="Basic and acidic residues" evidence="8">
    <location>
        <begin position="691"/>
        <end position="706"/>
    </location>
</feature>
<evidence type="ECO:0000256" key="8">
    <source>
        <dbReference type="SAM" id="MobiDB-lite"/>
    </source>
</evidence>
<dbReference type="GO" id="GO:0005634">
    <property type="term" value="C:nucleus"/>
    <property type="evidence" value="ECO:0007669"/>
    <property type="project" value="TreeGrafter"/>
</dbReference>
<dbReference type="InterPro" id="IPR036770">
    <property type="entry name" value="Ankyrin_rpt-contain_sf"/>
</dbReference>
<evidence type="ECO:0000313" key="10">
    <source>
        <dbReference type="EMBL" id="KAG2496287.1"/>
    </source>
</evidence>
<feature type="compositionally biased region" description="Low complexity" evidence="8">
    <location>
        <begin position="527"/>
        <end position="541"/>
    </location>
</feature>
<gene>
    <name evidence="10" type="ORF">HYH03_005520</name>
</gene>
<evidence type="ECO:0000256" key="2">
    <source>
        <dbReference type="ARBA" id="ARBA00022737"/>
    </source>
</evidence>
<dbReference type="Pfam" id="PF13920">
    <property type="entry name" value="zf-C3HC4_3"/>
    <property type="match status" value="1"/>
</dbReference>
<dbReference type="SUPFAM" id="SSF48403">
    <property type="entry name" value="Ankyrin repeat"/>
    <property type="match status" value="1"/>
</dbReference>
<evidence type="ECO:0000259" key="9">
    <source>
        <dbReference type="PROSITE" id="PS50089"/>
    </source>
</evidence>
<evidence type="ECO:0000313" key="11">
    <source>
        <dbReference type="Proteomes" id="UP000612055"/>
    </source>
</evidence>